<comment type="caution">
    <text evidence="2">The sequence shown here is derived from an EMBL/GenBank/DDBJ whole genome shotgun (WGS) entry which is preliminary data.</text>
</comment>
<feature type="signal peptide" evidence="1">
    <location>
        <begin position="1"/>
        <end position="32"/>
    </location>
</feature>
<keyword evidence="3" id="KW-1185">Reference proteome</keyword>
<gene>
    <name evidence="2" type="ORF">SNAT2548_LOCUS18869</name>
</gene>
<dbReference type="EMBL" id="CAJNDS010002157">
    <property type="protein sequence ID" value="CAE7355249.1"/>
    <property type="molecule type" value="Genomic_DNA"/>
</dbReference>
<evidence type="ECO:0000313" key="2">
    <source>
        <dbReference type="EMBL" id="CAE7355249.1"/>
    </source>
</evidence>
<dbReference type="AlphaFoldDB" id="A0A812PMG3"/>
<evidence type="ECO:0000313" key="3">
    <source>
        <dbReference type="Proteomes" id="UP000604046"/>
    </source>
</evidence>
<name>A0A812PMG3_9DINO</name>
<protein>
    <submittedName>
        <fullName evidence="2">Uncharacterized protein</fullName>
    </submittedName>
</protein>
<proteinExistence type="predicted"/>
<dbReference type="Proteomes" id="UP000604046">
    <property type="component" value="Unassembled WGS sequence"/>
</dbReference>
<organism evidence="2 3">
    <name type="scientific">Symbiodinium natans</name>
    <dbReference type="NCBI Taxonomy" id="878477"/>
    <lineage>
        <taxon>Eukaryota</taxon>
        <taxon>Sar</taxon>
        <taxon>Alveolata</taxon>
        <taxon>Dinophyceae</taxon>
        <taxon>Suessiales</taxon>
        <taxon>Symbiodiniaceae</taxon>
        <taxon>Symbiodinium</taxon>
    </lineage>
</organism>
<accession>A0A812PMG3</accession>
<reference evidence="2" key="1">
    <citation type="submission" date="2021-02" db="EMBL/GenBank/DDBJ databases">
        <authorList>
            <person name="Dougan E. K."/>
            <person name="Rhodes N."/>
            <person name="Thang M."/>
            <person name="Chan C."/>
        </authorList>
    </citation>
    <scope>NUCLEOTIDE SEQUENCE</scope>
</reference>
<evidence type="ECO:0000256" key="1">
    <source>
        <dbReference type="SAM" id="SignalP"/>
    </source>
</evidence>
<sequence length="105" mass="11416">MSRTFHISVKIWAMLPKCCALLLMLLPTSAAAAVECIEDGLKLAEDVNQYRMDAGLAPLKVSPSLIEVATIKANHPGYQLGGSNCDLHSWGPDTEDPPRWTACCF</sequence>
<keyword evidence="1" id="KW-0732">Signal</keyword>
<feature type="chain" id="PRO_5032451358" evidence="1">
    <location>
        <begin position="33"/>
        <end position="105"/>
    </location>
</feature>